<dbReference type="PANTHER" id="PTHR43297">
    <property type="entry name" value="OLIGOPEPTIDE TRANSPORT ATP-BINDING PROTEIN APPD"/>
    <property type="match status" value="1"/>
</dbReference>
<evidence type="ECO:0000256" key="5">
    <source>
        <dbReference type="ARBA" id="ARBA00022519"/>
    </source>
</evidence>
<evidence type="ECO:0000256" key="2">
    <source>
        <dbReference type="ARBA" id="ARBA00005417"/>
    </source>
</evidence>
<keyword evidence="5" id="KW-0997">Cell inner membrane</keyword>
<keyword evidence="4" id="KW-1003">Cell membrane</keyword>
<dbReference type="InterPro" id="IPR003593">
    <property type="entry name" value="AAA+_ATPase"/>
</dbReference>
<dbReference type="InterPro" id="IPR050388">
    <property type="entry name" value="ABC_Ni/Peptide_Import"/>
</dbReference>
<dbReference type="PROSITE" id="PS50893">
    <property type="entry name" value="ABC_TRANSPORTER_2"/>
    <property type="match status" value="1"/>
</dbReference>
<dbReference type="Pfam" id="PF00005">
    <property type="entry name" value="ABC_tran"/>
    <property type="match status" value="1"/>
</dbReference>
<evidence type="ECO:0000313" key="12">
    <source>
        <dbReference type="Proteomes" id="UP001597040"/>
    </source>
</evidence>
<keyword evidence="3" id="KW-0813">Transport</keyword>
<evidence type="ECO:0000256" key="1">
    <source>
        <dbReference type="ARBA" id="ARBA00004202"/>
    </source>
</evidence>
<name>A0ABW3LJ61_9BACI</name>
<dbReference type="Proteomes" id="UP001597040">
    <property type="component" value="Unassembled WGS sequence"/>
</dbReference>
<dbReference type="InterPro" id="IPR027417">
    <property type="entry name" value="P-loop_NTPase"/>
</dbReference>
<comment type="similarity">
    <text evidence="2">Belongs to the ABC transporter superfamily.</text>
</comment>
<keyword evidence="8" id="KW-1278">Translocase</keyword>
<comment type="subcellular location">
    <subcellularLocation>
        <location evidence="1">Cell membrane</location>
        <topology evidence="1">Peripheral membrane protein</topology>
    </subcellularLocation>
</comment>
<keyword evidence="7 11" id="KW-0067">ATP-binding</keyword>
<evidence type="ECO:0000259" key="10">
    <source>
        <dbReference type="PROSITE" id="PS50893"/>
    </source>
</evidence>
<reference evidence="12" key="1">
    <citation type="journal article" date="2019" name="Int. J. Syst. Evol. Microbiol.">
        <title>The Global Catalogue of Microorganisms (GCM) 10K type strain sequencing project: providing services to taxonomists for standard genome sequencing and annotation.</title>
        <authorList>
            <consortium name="The Broad Institute Genomics Platform"/>
            <consortium name="The Broad Institute Genome Sequencing Center for Infectious Disease"/>
            <person name="Wu L."/>
            <person name="Ma J."/>
        </authorList>
    </citation>
    <scope>NUCLEOTIDE SEQUENCE [LARGE SCALE GENOMIC DNA]</scope>
    <source>
        <strain evidence="12">CCUG 56754</strain>
    </source>
</reference>
<feature type="domain" description="ABC transporter" evidence="10">
    <location>
        <begin position="6"/>
        <end position="252"/>
    </location>
</feature>
<keyword evidence="9" id="KW-0472">Membrane</keyword>
<keyword evidence="6" id="KW-0547">Nucleotide-binding</keyword>
<organism evidence="11 12">
    <name type="scientific">Virgibacillus byunsanensis</name>
    <dbReference type="NCBI Taxonomy" id="570945"/>
    <lineage>
        <taxon>Bacteria</taxon>
        <taxon>Bacillati</taxon>
        <taxon>Bacillota</taxon>
        <taxon>Bacilli</taxon>
        <taxon>Bacillales</taxon>
        <taxon>Bacillaceae</taxon>
        <taxon>Virgibacillus</taxon>
    </lineage>
</organism>
<dbReference type="InterPro" id="IPR013563">
    <property type="entry name" value="Oligopep_ABC_C"/>
</dbReference>
<evidence type="ECO:0000256" key="4">
    <source>
        <dbReference type="ARBA" id="ARBA00022475"/>
    </source>
</evidence>
<evidence type="ECO:0000256" key="7">
    <source>
        <dbReference type="ARBA" id="ARBA00022840"/>
    </source>
</evidence>
<dbReference type="EMBL" id="JBHTKJ010000019">
    <property type="protein sequence ID" value="MFD1038430.1"/>
    <property type="molecule type" value="Genomic_DNA"/>
</dbReference>
<evidence type="ECO:0000313" key="11">
    <source>
        <dbReference type="EMBL" id="MFD1038430.1"/>
    </source>
</evidence>
<dbReference type="GO" id="GO:0005524">
    <property type="term" value="F:ATP binding"/>
    <property type="evidence" value="ECO:0007669"/>
    <property type="project" value="UniProtKB-KW"/>
</dbReference>
<dbReference type="PANTHER" id="PTHR43297:SF14">
    <property type="entry name" value="ATPASE AAA-TYPE CORE DOMAIN-CONTAINING PROTEIN"/>
    <property type="match status" value="1"/>
</dbReference>
<evidence type="ECO:0000256" key="6">
    <source>
        <dbReference type="ARBA" id="ARBA00022741"/>
    </source>
</evidence>
<dbReference type="Pfam" id="PF08352">
    <property type="entry name" value="oligo_HPY"/>
    <property type="match status" value="1"/>
</dbReference>
<dbReference type="RefSeq" id="WP_390361400.1">
    <property type="nucleotide sequence ID" value="NZ_JBHTKJ010000019.1"/>
</dbReference>
<sequence length="337" mass="37335">MDLLTIKNLKIHYQLKNGVFKAVDGVDLEVKKGQTIGLVGESGCGKSTLVKGIMQVMSKNAFFADGDIEYNGESMLAMSESKRRGILWKEISMIPQASMDSMNPVYPVVDAFVEIMTLKGGKSKKEAILRAEELFELVGIDKSRIKDYPHQFSGGMKQRVAIALALCLDPKIIIADEPVTALDVIVQHQVLTMLNRLKNELDLTIILITHDISVVAQTCDDLAVMYAGKIAEKGSVLEVLRDPKHPYSMGLSNAFPDLLKNEKLISIEGSVPDLAHNIEGCRFVSRCPFAIDQCHTLEPVVTEYENNRSAACHRAPEYRDLQQLAEEASVWNKVTTT</sequence>
<comment type="caution">
    <text evidence="11">The sequence shown here is derived from an EMBL/GenBank/DDBJ whole genome shotgun (WGS) entry which is preliminary data.</text>
</comment>
<dbReference type="Gene3D" id="3.40.50.300">
    <property type="entry name" value="P-loop containing nucleotide triphosphate hydrolases"/>
    <property type="match status" value="1"/>
</dbReference>
<proteinExistence type="inferred from homology"/>
<accession>A0ABW3LJ61</accession>
<evidence type="ECO:0000256" key="3">
    <source>
        <dbReference type="ARBA" id="ARBA00022448"/>
    </source>
</evidence>
<gene>
    <name evidence="11" type="ORF">ACFQ3N_08460</name>
</gene>
<dbReference type="InterPro" id="IPR003439">
    <property type="entry name" value="ABC_transporter-like_ATP-bd"/>
</dbReference>
<dbReference type="InterPro" id="IPR017871">
    <property type="entry name" value="ABC_transporter-like_CS"/>
</dbReference>
<dbReference type="NCBIfam" id="TIGR01727">
    <property type="entry name" value="oligo_HPY"/>
    <property type="match status" value="1"/>
</dbReference>
<dbReference type="SMART" id="SM00382">
    <property type="entry name" value="AAA"/>
    <property type="match status" value="1"/>
</dbReference>
<protein>
    <submittedName>
        <fullName evidence="11">ABC transporter ATP-binding protein</fullName>
    </submittedName>
</protein>
<dbReference type="SUPFAM" id="SSF52540">
    <property type="entry name" value="P-loop containing nucleoside triphosphate hydrolases"/>
    <property type="match status" value="1"/>
</dbReference>
<keyword evidence="12" id="KW-1185">Reference proteome</keyword>
<evidence type="ECO:0000256" key="8">
    <source>
        <dbReference type="ARBA" id="ARBA00022967"/>
    </source>
</evidence>
<evidence type="ECO:0000256" key="9">
    <source>
        <dbReference type="ARBA" id="ARBA00023136"/>
    </source>
</evidence>
<dbReference type="PROSITE" id="PS00211">
    <property type="entry name" value="ABC_TRANSPORTER_1"/>
    <property type="match status" value="1"/>
</dbReference>
<dbReference type="CDD" id="cd03257">
    <property type="entry name" value="ABC_NikE_OppD_transporters"/>
    <property type="match status" value="1"/>
</dbReference>